<dbReference type="EC" id="6.3.5.4" evidence="3"/>
<evidence type="ECO:0000256" key="7">
    <source>
        <dbReference type="ARBA" id="ARBA00048741"/>
    </source>
</evidence>
<feature type="site" description="Important for beta-aspartyl-AMP intermediate formation" evidence="10">
    <location>
        <position position="369"/>
    </location>
</feature>
<dbReference type="InterPro" id="IPR029055">
    <property type="entry name" value="Ntn_hydrolases_N"/>
</dbReference>
<dbReference type="InterPro" id="IPR006426">
    <property type="entry name" value="Asn_synth_AEB"/>
</dbReference>
<dbReference type="Proteomes" id="UP001161580">
    <property type="component" value="Unassembled WGS sequence"/>
</dbReference>
<comment type="catalytic activity">
    <reaction evidence="7">
        <text>L-aspartate + L-glutamine + ATP + H2O = L-asparagine + L-glutamate + AMP + diphosphate + H(+)</text>
        <dbReference type="Rhea" id="RHEA:12228"/>
        <dbReference type="ChEBI" id="CHEBI:15377"/>
        <dbReference type="ChEBI" id="CHEBI:15378"/>
        <dbReference type="ChEBI" id="CHEBI:29985"/>
        <dbReference type="ChEBI" id="CHEBI:29991"/>
        <dbReference type="ChEBI" id="CHEBI:30616"/>
        <dbReference type="ChEBI" id="CHEBI:33019"/>
        <dbReference type="ChEBI" id="CHEBI:58048"/>
        <dbReference type="ChEBI" id="CHEBI:58359"/>
        <dbReference type="ChEBI" id="CHEBI:456215"/>
        <dbReference type="EC" id="6.3.5.4"/>
    </reaction>
</comment>
<dbReference type="CDD" id="cd00712">
    <property type="entry name" value="AsnB"/>
    <property type="match status" value="1"/>
</dbReference>
<dbReference type="GO" id="GO:0005829">
    <property type="term" value="C:cytosol"/>
    <property type="evidence" value="ECO:0007669"/>
    <property type="project" value="TreeGrafter"/>
</dbReference>
<keyword evidence="5 9" id="KW-0067">ATP-binding</keyword>
<dbReference type="GO" id="GO:0006529">
    <property type="term" value="P:asparagine biosynthetic process"/>
    <property type="evidence" value="ECO:0007669"/>
    <property type="project" value="UniProtKB-KW"/>
</dbReference>
<dbReference type="RefSeq" id="WP_311786145.1">
    <property type="nucleotide sequence ID" value="NZ_JALDYY010000003.1"/>
</dbReference>
<evidence type="ECO:0000256" key="1">
    <source>
        <dbReference type="ARBA" id="ARBA00005187"/>
    </source>
</evidence>
<dbReference type="NCBIfam" id="TIGR01536">
    <property type="entry name" value="asn_synth_AEB"/>
    <property type="match status" value="1"/>
</dbReference>
<evidence type="ECO:0000256" key="6">
    <source>
        <dbReference type="ARBA" id="ARBA00022962"/>
    </source>
</evidence>
<keyword evidence="13" id="KW-1185">Reference proteome</keyword>
<dbReference type="CDD" id="cd01991">
    <property type="entry name" value="Asn_synthase_B_C"/>
    <property type="match status" value="1"/>
</dbReference>
<dbReference type="InterPro" id="IPR033738">
    <property type="entry name" value="AsnB_N"/>
</dbReference>
<feature type="active site" description="For GATase activity" evidence="8">
    <location>
        <position position="2"/>
    </location>
</feature>
<name>A0AAE3QEP0_9HYPH</name>
<dbReference type="InterPro" id="IPR017932">
    <property type="entry name" value="GATase_2_dom"/>
</dbReference>
<protein>
    <recommendedName>
        <fullName evidence="3">asparagine synthase (glutamine-hydrolyzing)</fullName>
        <ecNumber evidence="3">6.3.5.4</ecNumber>
    </recommendedName>
</protein>
<dbReference type="Gene3D" id="3.60.20.10">
    <property type="entry name" value="Glutamine Phosphoribosylpyrophosphate, subunit 1, domain 1"/>
    <property type="match status" value="1"/>
</dbReference>
<dbReference type="InterPro" id="IPR001962">
    <property type="entry name" value="Asn_synthase"/>
</dbReference>
<keyword evidence="8" id="KW-0028">Amino-acid biosynthesis</keyword>
<keyword evidence="8" id="KW-0061">Asparagine biosynthesis</keyword>
<dbReference type="PANTHER" id="PTHR43284">
    <property type="entry name" value="ASPARAGINE SYNTHETASE (GLUTAMINE-HYDROLYZING)"/>
    <property type="match status" value="1"/>
</dbReference>
<keyword evidence="6 8" id="KW-0315">Glutamine amidotransferase</keyword>
<dbReference type="AlphaFoldDB" id="A0AAE3QEP0"/>
<dbReference type="GO" id="GO:0004066">
    <property type="term" value="F:asparagine synthase (glutamine-hydrolyzing) activity"/>
    <property type="evidence" value="ECO:0007669"/>
    <property type="project" value="UniProtKB-EC"/>
</dbReference>
<dbReference type="SUPFAM" id="SSF56235">
    <property type="entry name" value="N-terminal nucleophile aminohydrolases (Ntn hydrolases)"/>
    <property type="match status" value="1"/>
</dbReference>
<dbReference type="Pfam" id="PF13537">
    <property type="entry name" value="GATase_7"/>
    <property type="match status" value="1"/>
</dbReference>
<evidence type="ECO:0000256" key="9">
    <source>
        <dbReference type="PIRSR" id="PIRSR001589-2"/>
    </source>
</evidence>
<feature type="domain" description="Glutamine amidotransferase type-2" evidence="11">
    <location>
        <begin position="2"/>
        <end position="212"/>
    </location>
</feature>
<organism evidence="12 13">
    <name type="scientific">Ferirhizobium litorale</name>
    <dbReference type="NCBI Taxonomy" id="2927786"/>
    <lineage>
        <taxon>Bacteria</taxon>
        <taxon>Pseudomonadati</taxon>
        <taxon>Pseudomonadota</taxon>
        <taxon>Alphaproteobacteria</taxon>
        <taxon>Hyphomicrobiales</taxon>
        <taxon>Rhizobiaceae</taxon>
        <taxon>Ferirhizobium</taxon>
    </lineage>
</organism>
<keyword evidence="4 9" id="KW-0547">Nucleotide-binding</keyword>
<evidence type="ECO:0000313" key="13">
    <source>
        <dbReference type="Proteomes" id="UP001161580"/>
    </source>
</evidence>
<comment type="similarity">
    <text evidence="2">Belongs to the asparagine synthetase family.</text>
</comment>
<evidence type="ECO:0000259" key="11">
    <source>
        <dbReference type="PROSITE" id="PS51278"/>
    </source>
</evidence>
<dbReference type="PIRSF" id="PIRSF001589">
    <property type="entry name" value="Asn_synthetase_glu-h"/>
    <property type="match status" value="1"/>
</dbReference>
<dbReference type="Gene3D" id="3.40.50.620">
    <property type="entry name" value="HUPs"/>
    <property type="match status" value="1"/>
</dbReference>
<dbReference type="Pfam" id="PF00733">
    <property type="entry name" value="Asn_synthase"/>
    <property type="match status" value="1"/>
</dbReference>
<evidence type="ECO:0000256" key="4">
    <source>
        <dbReference type="ARBA" id="ARBA00022741"/>
    </source>
</evidence>
<dbReference type="PROSITE" id="PS51278">
    <property type="entry name" value="GATASE_TYPE_2"/>
    <property type="match status" value="1"/>
</dbReference>
<proteinExistence type="inferred from homology"/>
<evidence type="ECO:0000256" key="8">
    <source>
        <dbReference type="PIRSR" id="PIRSR001589-1"/>
    </source>
</evidence>
<evidence type="ECO:0000256" key="10">
    <source>
        <dbReference type="PIRSR" id="PIRSR001589-3"/>
    </source>
</evidence>
<gene>
    <name evidence="12" type="primary">asnB</name>
    <name evidence="12" type="ORF">MRS75_06980</name>
</gene>
<dbReference type="PANTHER" id="PTHR43284:SF1">
    <property type="entry name" value="ASPARAGINE SYNTHETASE"/>
    <property type="match status" value="1"/>
</dbReference>
<dbReference type="GO" id="GO:0005524">
    <property type="term" value="F:ATP binding"/>
    <property type="evidence" value="ECO:0007669"/>
    <property type="project" value="UniProtKB-KW"/>
</dbReference>
<feature type="binding site" evidence="9">
    <location>
        <position position="99"/>
    </location>
    <ligand>
        <name>L-glutamine</name>
        <dbReference type="ChEBI" id="CHEBI:58359"/>
    </ligand>
</feature>
<feature type="binding site" evidence="9">
    <location>
        <position position="293"/>
    </location>
    <ligand>
        <name>ATP</name>
        <dbReference type="ChEBI" id="CHEBI:30616"/>
    </ligand>
</feature>
<dbReference type="InterPro" id="IPR051786">
    <property type="entry name" value="ASN_synthetase/amidase"/>
</dbReference>
<keyword evidence="12" id="KW-0436">Ligase</keyword>
<dbReference type="EMBL" id="JALDYZ010000003">
    <property type="protein sequence ID" value="MDI7921829.1"/>
    <property type="molecule type" value="Genomic_DNA"/>
</dbReference>
<comment type="pathway">
    <text evidence="1">Amino-acid biosynthesis; L-asparagine biosynthesis; L-asparagine from L-aspartate (L-Gln route): step 1/1.</text>
</comment>
<comment type="caution">
    <text evidence="12">The sequence shown here is derived from an EMBL/GenBank/DDBJ whole genome shotgun (WGS) entry which is preliminary data.</text>
</comment>
<evidence type="ECO:0000256" key="5">
    <source>
        <dbReference type="ARBA" id="ARBA00022840"/>
    </source>
</evidence>
<accession>A0AAE3QEP0</accession>
<sequence length="655" mass="73610">MCGIVGYRGSRDAPPRPGLLARMAGAIAHRGPDGAGTYTSSGVGLGHRRLSVIDPAGGAQPMSGPDRSTWITFNGEIFNYVELRDELRRKGHSFRTGSDTEVILHLYEEEGEACLLRLNGDFAFAIWDERRQRLFIARDRIGVRPIYYAERPDGFYFASEMKALLEVPGIDAEPDPFAVDQIFTFWVCLPPRTPFRGISELPPGHFITLTPDRMEIRRYWQPAYPDAHSAREWSRPYEERLKEELRALFLDSVKLRLRSDVPYGAYLSGGLDSSLVGAAANRLVDSELRTFSVTFEDPEFDESSLQRKMAAALQARYEAVPVSTDEIGRLFPQVIDSIEQPVLRTGAVPLYRLAGHVRECGVKVVLTGEGADEVFAGYDLFKEAKVRRFVDRQPGSSRRPRLLSRLYPYLPRMQQQSAPFLRAFFSPGGQGAGDPLYSHMPRFRSTAGIKLFYGQETRETLKGYDALADLRDRLPAEFTRWHPLSQAQYLEMTYLLPGYILSSQGDRVAMAHGVESRYPFLDPRLIDFAAQIPPELKLRGLREKHILRESLKDLLPREIGDRPKQPYRAPEGECFVGPQQSDEVRDALSPNTIARGGFFDPGAVQQLVSKFALKGRLGQRDNMALVGVLSTQLWHRAFIGNRDGRTAVPSPITAS</sequence>
<reference evidence="12" key="1">
    <citation type="submission" date="2022-03" db="EMBL/GenBank/DDBJ databases">
        <title>Fererhizobium litorale gen. nov., sp. nov., isolated from sandy sediments of the Sea of Japan seashore.</title>
        <authorList>
            <person name="Romanenko L."/>
            <person name="Kurilenko V."/>
            <person name="Otstavnykh N."/>
            <person name="Svetashev V."/>
            <person name="Tekutyeva L."/>
            <person name="Isaeva M."/>
            <person name="Mikhailov V."/>
        </authorList>
    </citation>
    <scope>NUCLEOTIDE SEQUENCE</scope>
    <source>
        <strain evidence="12">KMM 9576</strain>
    </source>
</reference>
<dbReference type="SUPFAM" id="SSF52402">
    <property type="entry name" value="Adenine nucleotide alpha hydrolases-like"/>
    <property type="match status" value="1"/>
</dbReference>
<dbReference type="InterPro" id="IPR014729">
    <property type="entry name" value="Rossmann-like_a/b/a_fold"/>
</dbReference>
<evidence type="ECO:0000256" key="3">
    <source>
        <dbReference type="ARBA" id="ARBA00012737"/>
    </source>
</evidence>
<evidence type="ECO:0000313" key="12">
    <source>
        <dbReference type="EMBL" id="MDI7921829.1"/>
    </source>
</evidence>
<evidence type="ECO:0000256" key="2">
    <source>
        <dbReference type="ARBA" id="ARBA00005752"/>
    </source>
</evidence>